<organism evidence="1 2">
    <name type="scientific">Occallatibacter riparius</name>
    <dbReference type="NCBI Taxonomy" id="1002689"/>
    <lineage>
        <taxon>Bacteria</taxon>
        <taxon>Pseudomonadati</taxon>
        <taxon>Acidobacteriota</taxon>
        <taxon>Terriglobia</taxon>
        <taxon>Terriglobales</taxon>
        <taxon>Acidobacteriaceae</taxon>
        <taxon>Occallatibacter</taxon>
    </lineage>
</organism>
<dbReference type="EMBL" id="CP093313">
    <property type="protein sequence ID" value="UWZ84470.1"/>
    <property type="molecule type" value="Genomic_DNA"/>
</dbReference>
<reference evidence="1" key="1">
    <citation type="submission" date="2021-04" db="EMBL/GenBank/DDBJ databases">
        <title>Phylogenetic analysis of Acidobacteriaceae.</title>
        <authorList>
            <person name="Qiu L."/>
            <person name="Zhang Q."/>
        </authorList>
    </citation>
    <scope>NUCLEOTIDE SEQUENCE</scope>
    <source>
        <strain evidence="1">DSM 25168</strain>
    </source>
</reference>
<proteinExistence type="predicted"/>
<dbReference type="KEGG" id="orp:MOP44_00710"/>
<dbReference type="Proteomes" id="UP001059380">
    <property type="component" value="Chromosome"/>
</dbReference>
<accession>A0A9J7BU61</accession>
<dbReference type="AlphaFoldDB" id="A0A9J7BU61"/>
<protein>
    <submittedName>
        <fullName evidence="1">Uncharacterized protein</fullName>
    </submittedName>
</protein>
<name>A0A9J7BU61_9BACT</name>
<evidence type="ECO:0000313" key="1">
    <source>
        <dbReference type="EMBL" id="UWZ84470.1"/>
    </source>
</evidence>
<evidence type="ECO:0000313" key="2">
    <source>
        <dbReference type="Proteomes" id="UP001059380"/>
    </source>
</evidence>
<dbReference type="RefSeq" id="WP_260793975.1">
    <property type="nucleotide sequence ID" value="NZ_CP093313.1"/>
</dbReference>
<sequence>MPTDELAIHTSRNEAKAMVLVGLAEICRKIADHPAIPDDMRAQAANYVRQYEFLLPVKGQANSDEHYWGETLLLQITGFLPKILELQSWPAVR</sequence>
<keyword evidence="2" id="KW-1185">Reference proteome</keyword>
<gene>
    <name evidence="1" type="ORF">MOP44_00710</name>
</gene>